<sequence length="780" mass="85506">MTRSKFFQLLLCFFSLININLIKAQNISVDTSLNAQQLVDKFIGAQNASCITVSNVSISGWNFGGNDTSYGYFSRNGSSFEIDEGIILSTGKAKDAEGPNSTLQSNFDSNWPAGDPDLVYILSQAGLPTDNILNATYLEFDFVSLQSDKISFDYMFLSEEYRDSNCRYSDAFAFLIKEASSTDPYQNIALVPGTNTPVTSLSINGATNCPRNVDYFGGFNGLVSPTNFNGQTKVLKANATVKKGVTYHIKLVIADHGDANGLYDSAVFLKSGSFTGNINIGNDLTIDNADPLCENVPYRIQPNPIINDPSAKYTWFKNGVAITSIPPSQSYYDVVNEEGDFSVEVTLGSGCRLEGYVKIEKVPVANINTTPIQVCDNDFDGKYSAVLSDFNSQIITNFSRDFKVSYYTTSGALIDPDKEFVFTSNPQTINVSVGAFSCTPKIYPVQFYYGTQLTVNSIPVYPICDDELNGSEDVNLADYVALITNETGVTPTYFATETQAKIGGSSTISSLQTISTDKSFFIRIEKAGFCPNYKEVKFNFKKPNQSTTLPNDPITICKGATTILDAGMGFTSYDWYNEAAPTVSISNLDKITVGVGNYFVILTSPNGCSFKQSVIVEEAIEPVIDNVLIEGTTVTVLVSGGTAPYQYALDGGSYQSSNIFTNVDLGNHTVFVQDANGCSIITKDFSLINIQNIITPNHDGINDVINYSSLLTKLEPRFEIYDRNGILVFKGDVNNQFVWAGTLNGRILPTATYWYIIEWNESGNPQRTKLTGWILLKNRN</sequence>
<evidence type="ECO:0000313" key="3">
    <source>
        <dbReference type="Proteomes" id="UP000256326"/>
    </source>
</evidence>
<dbReference type="NCBIfam" id="TIGR04131">
    <property type="entry name" value="Bac_Flav_CTERM"/>
    <property type="match status" value="1"/>
</dbReference>
<dbReference type="AlphaFoldDB" id="A0A3D9CX55"/>
<dbReference type="Pfam" id="PF13585">
    <property type="entry name" value="CHU_C"/>
    <property type="match status" value="1"/>
</dbReference>
<dbReference type="RefSeq" id="WP_116035141.1">
    <property type="nucleotide sequence ID" value="NZ_JBHLVV010000062.1"/>
</dbReference>
<dbReference type="Proteomes" id="UP000256326">
    <property type="component" value="Unassembled WGS sequence"/>
</dbReference>
<evidence type="ECO:0000256" key="1">
    <source>
        <dbReference type="SAM" id="SignalP"/>
    </source>
</evidence>
<feature type="signal peptide" evidence="1">
    <location>
        <begin position="1"/>
        <end position="24"/>
    </location>
</feature>
<proteinExistence type="predicted"/>
<dbReference type="OrthoDB" id="9765926at2"/>
<dbReference type="EMBL" id="QNUG01000018">
    <property type="protein sequence ID" value="REC70324.1"/>
    <property type="molecule type" value="Genomic_DNA"/>
</dbReference>
<dbReference type="InterPro" id="IPR026341">
    <property type="entry name" value="T9SS_type_B"/>
</dbReference>
<reference evidence="2 3" key="1">
    <citation type="journal article" date="2006" name="Int. J. Syst. Evol. Microbiol.">
        <title>Chryseobacterium hispanicum sp. nov., isolated from the drinking water distribution system of Sevilla, Spain.</title>
        <authorList>
            <person name="Gallego V."/>
            <person name="Garcia M.T."/>
            <person name="Ventosa A."/>
        </authorList>
    </citation>
    <scope>NUCLEOTIDE SEQUENCE [LARGE SCALE GENOMIC DNA]</scope>
    <source>
        <strain evidence="2 3">KCTC 22104</strain>
    </source>
</reference>
<comment type="caution">
    <text evidence="2">The sequence shown here is derived from an EMBL/GenBank/DDBJ whole genome shotgun (WGS) entry which is preliminary data.</text>
</comment>
<accession>A0A3D9CX55</accession>
<organism evidence="2 3">
    <name type="scientific">Epilithonimonas hispanica</name>
    <dbReference type="NCBI Taxonomy" id="358687"/>
    <lineage>
        <taxon>Bacteria</taxon>
        <taxon>Pseudomonadati</taxon>
        <taxon>Bacteroidota</taxon>
        <taxon>Flavobacteriia</taxon>
        <taxon>Flavobacteriales</taxon>
        <taxon>Weeksellaceae</taxon>
        <taxon>Chryseobacterium group</taxon>
        <taxon>Epilithonimonas</taxon>
    </lineage>
</organism>
<protein>
    <recommendedName>
        <fullName evidence="4">Gliding motility-associated C-terminal domain-containing protein</fullName>
    </recommendedName>
</protein>
<gene>
    <name evidence="2" type="ORF">DRF58_10105</name>
</gene>
<evidence type="ECO:0008006" key="4">
    <source>
        <dbReference type="Google" id="ProtNLM"/>
    </source>
</evidence>
<dbReference type="InterPro" id="IPR049804">
    <property type="entry name" value="Choice_anch_L"/>
</dbReference>
<dbReference type="NCBIfam" id="NF038133">
    <property type="entry name" value="choice_anch_L"/>
    <property type="match status" value="1"/>
</dbReference>
<keyword evidence="1" id="KW-0732">Signal</keyword>
<feature type="chain" id="PRO_5017706190" description="Gliding motility-associated C-terminal domain-containing protein" evidence="1">
    <location>
        <begin position="25"/>
        <end position="780"/>
    </location>
</feature>
<keyword evidence="3" id="KW-1185">Reference proteome</keyword>
<evidence type="ECO:0000313" key="2">
    <source>
        <dbReference type="EMBL" id="REC70324.1"/>
    </source>
</evidence>
<name>A0A3D9CX55_9FLAO</name>